<feature type="domain" description="HTH myb-type" evidence="9">
    <location>
        <begin position="68"/>
        <end position="118"/>
    </location>
</feature>
<evidence type="ECO:0000256" key="5">
    <source>
        <dbReference type="ARBA" id="ARBA00023163"/>
    </source>
</evidence>
<keyword evidence="6" id="KW-0539">Nucleus</keyword>
<dbReference type="CDD" id="cd00167">
    <property type="entry name" value="SANT"/>
    <property type="match status" value="2"/>
</dbReference>
<dbReference type="SUPFAM" id="SSF46689">
    <property type="entry name" value="Homeodomain-like"/>
    <property type="match status" value="1"/>
</dbReference>
<feature type="compositionally biased region" description="Basic and acidic residues" evidence="7">
    <location>
        <begin position="268"/>
        <end position="282"/>
    </location>
</feature>
<evidence type="ECO:0000256" key="6">
    <source>
        <dbReference type="ARBA" id="ARBA00023242"/>
    </source>
</evidence>
<keyword evidence="11" id="KW-1185">Reference proteome</keyword>
<dbReference type="GO" id="GO:0000981">
    <property type="term" value="F:DNA-binding transcription factor activity, RNA polymerase II-specific"/>
    <property type="evidence" value="ECO:0007669"/>
    <property type="project" value="TreeGrafter"/>
</dbReference>
<dbReference type="PANTHER" id="PTHR45614">
    <property type="entry name" value="MYB PROTEIN-RELATED"/>
    <property type="match status" value="1"/>
</dbReference>
<keyword evidence="3" id="KW-0805">Transcription regulation</keyword>
<evidence type="ECO:0000256" key="7">
    <source>
        <dbReference type="SAM" id="MobiDB-lite"/>
    </source>
</evidence>
<accession>A0A8J4B3G3</accession>
<dbReference type="PROSITE" id="PS50090">
    <property type="entry name" value="MYB_LIKE"/>
    <property type="match status" value="2"/>
</dbReference>
<keyword evidence="5" id="KW-0804">Transcription</keyword>
<feature type="domain" description="Myb-like" evidence="8">
    <location>
        <begin position="12"/>
        <end position="63"/>
    </location>
</feature>
<feature type="compositionally biased region" description="Acidic residues" evidence="7">
    <location>
        <begin position="352"/>
        <end position="364"/>
    </location>
</feature>
<dbReference type="Gene3D" id="1.10.10.60">
    <property type="entry name" value="Homeodomain-like"/>
    <property type="match status" value="2"/>
</dbReference>
<reference evidence="10" key="1">
    <citation type="journal article" date="2021" name="Proc. Natl. Acad. Sci. U.S.A.">
        <title>Three genomes in the algal genus Volvox reveal the fate of a haploid sex-determining region after a transition to homothallism.</title>
        <authorList>
            <person name="Yamamoto K."/>
            <person name="Hamaji T."/>
            <person name="Kawai-Toyooka H."/>
            <person name="Matsuzaki R."/>
            <person name="Takahashi F."/>
            <person name="Nishimura Y."/>
            <person name="Kawachi M."/>
            <person name="Noguchi H."/>
            <person name="Minakuchi Y."/>
            <person name="Umen J.G."/>
            <person name="Toyoda A."/>
            <person name="Nozaki H."/>
        </authorList>
    </citation>
    <scope>NUCLEOTIDE SEQUENCE</scope>
    <source>
        <strain evidence="10">NIES-3780</strain>
    </source>
</reference>
<evidence type="ECO:0000256" key="2">
    <source>
        <dbReference type="ARBA" id="ARBA00022737"/>
    </source>
</evidence>
<dbReference type="GO" id="GO:0005634">
    <property type="term" value="C:nucleus"/>
    <property type="evidence" value="ECO:0007669"/>
    <property type="project" value="UniProtKB-SubCell"/>
</dbReference>
<evidence type="ECO:0000256" key="3">
    <source>
        <dbReference type="ARBA" id="ARBA00023015"/>
    </source>
</evidence>
<name>A0A8J4B3G3_9CHLO</name>
<dbReference type="InterPro" id="IPR017930">
    <property type="entry name" value="Myb_dom"/>
</dbReference>
<dbReference type="Pfam" id="PF13921">
    <property type="entry name" value="Myb_DNA-bind_6"/>
    <property type="match status" value="1"/>
</dbReference>
<feature type="compositionally biased region" description="Basic and acidic residues" evidence="7">
    <location>
        <begin position="378"/>
        <end position="398"/>
    </location>
</feature>
<feature type="compositionally biased region" description="Low complexity" evidence="7">
    <location>
        <begin position="441"/>
        <end position="453"/>
    </location>
</feature>
<dbReference type="InterPro" id="IPR001005">
    <property type="entry name" value="SANT/Myb"/>
</dbReference>
<comment type="caution">
    <text evidence="10">The sequence shown here is derived from an EMBL/GenBank/DDBJ whole genome shotgun (WGS) entry which is preliminary data.</text>
</comment>
<keyword evidence="2" id="KW-0677">Repeat</keyword>
<dbReference type="FunFam" id="1.10.10.60:FF:000060">
    <property type="entry name" value="MYB transcription factor"/>
    <property type="match status" value="1"/>
</dbReference>
<feature type="compositionally biased region" description="Low complexity" evidence="7">
    <location>
        <begin position="365"/>
        <end position="377"/>
    </location>
</feature>
<dbReference type="EMBL" id="BNCO01000015">
    <property type="protein sequence ID" value="GIL53341.1"/>
    <property type="molecule type" value="Genomic_DNA"/>
</dbReference>
<feature type="domain" description="Myb-like" evidence="8">
    <location>
        <begin position="64"/>
        <end position="114"/>
    </location>
</feature>
<keyword evidence="4" id="KW-0238">DNA-binding</keyword>
<evidence type="ECO:0000256" key="4">
    <source>
        <dbReference type="ARBA" id="ARBA00023125"/>
    </source>
</evidence>
<evidence type="ECO:0000313" key="11">
    <source>
        <dbReference type="Proteomes" id="UP000747399"/>
    </source>
</evidence>
<dbReference type="PROSITE" id="PS51294">
    <property type="entry name" value="HTH_MYB"/>
    <property type="match status" value="2"/>
</dbReference>
<evidence type="ECO:0000313" key="10">
    <source>
        <dbReference type="EMBL" id="GIL53341.1"/>
    </source>
</evidence>
<feature type="region of interest" description="Disordered" evidence="7">
    <location>
        <begin position="252"/>
        <end position="480"/>
    </location>
</feature>
<proteinExistence type="predicted"/>
<dbReference type="InterPro" id="IPR009057">
    <property type="entry name" value="Homeodomain-like_sf"/>
</dbReference>
<feature type="compositionally biased region" description="Low complexity" evidence="7">
    <location>
        <begin position="320"/>
        <end position="351"/>
    </location>
</feature>
<gene>
    <name evidence="10" type="ORF">Vafri_8966</name>
</gene>
<dbReference type="AlphaFoldDB" id="A0A8J4B3G3"/>
<evidence type="ECO:0000259" key="8">
    <source>
        <dbReference type="PROSITE" id="PS50090"/>
    </source>
</evidence>
<dbReference type="Proteomes" id="UP000747399">
    <property type="component" value="Unassembled WGS sequence"/>
</dbReference>
<dbReference type="PANTHER" id="PTHR45614:SF25">
    <property type="entry name" value="MYB PROTEIN"/>
    <property type="match status" value="1"/>
</dbReference>
<evidence type="ECO:0000259" key="9">
    <source>
        <dbReference type="PROSITE" id="PS51294"/>
    </source>
</evidence>
<organism evidence="10 11">
    <name type="scientific">Volvox africanus</name>
    <dbReference type="NCBI Taxonomy" id="51714"/>
    <lineage>
        <taxon>Eukaryota</taxon>
        <taxon>Viridiplantae</taxon>
        <taxon>Chlorophyta</taxon>
        <taxon>core chlorophytes</taxon>
        <taxon>Chlorophyceae</taxon>
        <taxon>CS clade</taxon>
        <taxon>Chlamydomonadales</taxon>
        <taxon>Volvocaceae</taxon>
        <taxon>Volvox</taxon>
    </lineage>
</organism>
<dbReference type="InterPro" id="IPR050560">
    <property type="entry name" value="MYB_TF"/>
</dbReference>
<evidence type="ECO:0000256" key="1">
    <source>
        <dbReference type="ARBA" id="ARBA00004123"/>
    </source>
</evidence>
<dbReference type="SMART" id="SM00717">
    <property type="entry name" value="SANT"/>
    <property type="match status" value="2"/>
</dbReference>
<comment type="subcellular location">
    <subcellularLocation>
        <location evidence="1">Nucleus</location>
    </subcellularLocation>
</comment>
<dbReference type="GO" id="GO:0000978">
    <property type="term" value="F:RNA polymerase II cis-regulatory region sequence-specific DNA binding"/>
    <property type="evidence" value="ECO:0007669"/>
    <property type="project" value="TreeGrafter"/>
</dbReference>
<protein>
    <submittedName>
        <fullName evidence="10">Uncharacterized protein</fullName>
    </submittedName>
</protein>
<feature type="region of interest" description="Disordered" evidence="7">
    <location>
        <begin position="1"/>
        <end position="21"/>
    </location>
</feature>
<sequence>MDALYADGAHGDDDVTKGPWTPEEDTVLRQLVMSQGPRNWTSIAACIPGRSGKSCRLRWLNQLSPSVKSGPFSAEEDAVILWAHMQYGNKWASIAKHLPGRTDNHIKNRWNCTLKKKHADIMAQLRAETGPDGVVSIAAIHNVLISQQQGGGRGPIIRGNGPNSLNKGAAAFMGPMAGLGALGRDTGGPQALLPPGLPSALTGALGGALPGGLPALPPALGAGLPGGLSPMMLGPMATAVAADQERRLRLAGGGGSAFSAYGNGGQKPSDEQRGVKRRRDGEQGTSDAESDEDTAAVALKQLAHQDPREGNVEEDGAAGSNPNTNNQNNSNNNNTNANSGKVVAGGASAGTTEDEDEERQEEDGAAGAAATAAAVAGREGEEGGAEDRQDNEAARGKGGDGSSGRQGAEAGPSSGSKAQRLAGSLSAQIKSEASPGGANGGNNIAAGAKGAKPQPGPSLPTGFAGLASAAGTGPASDQMMQNASANVPLPNSAAANYGQLLNQLPETLMQLSSTLRVVLTAGNIPAAQALVSKLEELAYSVLMQRAAFNLATAETNTAQQHPLQQHTTHTAAVQVPGQGVNGGGVDPQILAQLLLLSAQGGN</sequence>
<feature type="domain" description="HTH myb-type" evidence="9">
    <location>
        <begin position="12"/>
        <end position="67"/>
    </location>
</feature>